<comment type="caution">
    <text evidence="2">The sequence shown here is derived from an EMBL/GenBank/DDBJ whole genome shotgun (WGS) entry which is preliminary data.</text>
</comment>
<keyword evidence="3" id="KW-1185">Reference proteome</keyword>
<reference evidence="2" key="1">
    <citation type="journal article" date="2014" name="Int. J. Syst. Evol. Microbiol.">
        <title>Complete genome sequence of Corynebacterium casei LMG S-19264T (=DSM 44701T), isolated from a smear-ripened cheese.</title>
        <authorList>
            <consortium name="US DOE Joint Genome Institute (JGI-PGF)"/>
            <person name="Walter F."/>
            <person name="Albersmeier A."/>
            <person name="Kalinowski J."/>
            <person name="Ruckert C."/>
        </authorList>
    </citation>
    <scope>NUCLEOTIDE SEQUENCE</scope>
    <source>
        <strain evidence="2">KCTC 32437</strain>
    </source>
</reference>
<proteinExistence type="predicted"/>
<dbReference type="RefSeq" id="WP_189426599.1">
    <property type="nucleotide sequence ID" value="NZ_BMZE01000003.1"/>
</dbReference>
<dbReference type="AlphaFoldDB" id="A0A918SD02"/>
<dbReference type="InterPro" id="IPR038255">
    <property type="entry name" value="PBS_linker_sf"/>
</dbReference>
<dbReference type="EMBL" id="BMZE01000003">
    <property type="protein sequence ID" value="GHA32533.1"/>
    <property type="molecule type" value="Genomic_DNA"/>
</dbReference>
<dbReference type="Gene3D" id="1.10.3130.20">
    <property type="entry name" value="Phycobilisome linker domain"/>
    <property type="match status" value="1"/>
</dbReference>
<evidence type="ECO:0000259" key="1">
    <source>
        <dbReference type="Pfam" id="PF13946"/>
    </source>
</evidence>
<feature type="domain" description="DUF4214" evidence="1">
    <location>
        <begin position="203"/>
        <end position="274"/>
    </location>
</feature>
<evidence type="ECO:0000313" key="3">
    <source>
        <dbReference type="Proteomes" id="UP000646579"/>
    </source>
</evidence>
<organism evidence="2 3">
    <name type="scientific">Devosia pacifica</name>
    <dbReference type="NCBI Taxonomy" id="1335967"/>
    <lineage>
        <taxon>Bacteria</taxon>
        <taxon>Pseudomonadati</taxon>
        <taxon>Pseudomonadota</taxon>
        <taxon>Alphaproteobacteria</taxon>
        <taxon>Hyphomicrobiales</taxon>
        <taxon>Devosiaceae</taxon>
        <taxon>Devosia</taxon>
    </lineage>
</organism>
<dbReference type="Pfam" id="PF13946">
    <property type="entry name" value="DUF4214"/>
    <property type="match status" value="1"/>
</dbReference>
<evidence type="ECO:0000313" key="2">
    <source>
        <dbReference type="EMBL" id="GHA32533.1"/>
    </source>
</evidence>
<dbReference type="InterPro" id="IPR025282">
    <property type="entry name" value="DUF4214"/>
</dbReference>
<sequence length="285" mass="30917">MEFDFTAFAELSIQVTIDTLEAYGDLTQMFPVETIINTAPPGALTPQTEELLRYIWDHPELVEAGKQELLSALRDYDPSTILADVPGLAGDGSTPTTPEEPTTGVVTEVDGLNVVTYTLPYSGIEITVEGNTAHIFGAGIDDTLTDLDRLEFLDGTVALDYDGSAGDLYAIYGASLNREPDSEGFRWWLDRLDAGAETYQSAAEKFIVSEEFQATYGALVDNAEAFIEALYSNILGREADDSGFSYWTELYAAGDVSVYEALVGFSASAENMANIQAAFADGFFF</sequence>
<dbReference type="Proteomes" id="UP000646579">
    <property type="component" value="Unassembled WGS sequence"/>
</dbReference>
<reference evidence="2" key="2">
    <citation type="submission" date="2020-09" db="EMBL/GenBank/DDBJ databases">
        <authorList>
            <person name="Sun Q."/>
            <person name="Kim S."/>
        </authorList>
    </citation>
    <scope>NUCLEOTIDE SEQUENCE</scope>
    <source>
        <strain evidence="2">KCTC 32437</strain>
    </source>
</reference>
<gene>
    <name evidence="2" type="ORF">GCM10007989_30780</name>
</gene>
<name>A0A918SD02_9HYPH</name>
<accession>A0A918SD02</accession>
<protein>
    <recommendedName>
        <fullName evidence="1">DUF4214 domain-containing protein</fullName>
    </recommendedName>
</protein>